<sequence>MDVDATQVLTRTGEFPVSGDLPQQWEAEARNRVAQAVERFSGPLKDLLDRDANEGDTRMLVTDFLSEGLDYQKYDHLTTEYRTQGESADYGIRIDDRLFALTEVKRCGQDLDARNLRQVRTVAAGEDVEWLVLTNGRVWQVYHLTDGSVVERVLEVDLLDEENRTATIDALFHLSRSAVQHERLAKLREWRVALERAPLAEALQAPAVIDAIRREVRQRTGHTGHVGDTEDVLQAVRDVIPSGLLED</sequence>
<evidence type="ECO:0008006" key="3">
    <source>
        <dbReference type="Google" id="ProtNLM"/>
    </source>
</evidence>
<name>A0ABW2KGZ9_9ACTN</name>
<accession>A0ABW2KGZ9</accession>
<comment type="caution">
    <text evidence="1">The sequence shown here is derived from an EMBL/GenBank/DDBJ whole genome shotgun (WGS) entry which is preliminary data.</text>
</comment>
<evidence type="ECO:0000313" key="1">
    <source>
        <dbReference type="EMBL" id="MFC7328663.1"/>
    </source>
</evidence>
<gene>
    <name evidence="1" type="ORF">ACFQRF_13005</name>
</gene>
<dbReference type="Proteomes" id="UP001596540">
    <property type="component" value="Unassembled WGS sequence"/>
</dbReference>
<reference evidence="2" key="1">
    <citation type="journal article" date="2019" name="Int. J. Syst. Evol. Microbiol.">
        <title>The Global Catalogue of Microorganisms (GCM) 10K type strain sequencing project: providing services to taxonomists for standard genome sequencing and annotation.</title>
        <authorList>
            <consortium name="The Broad Institute Genomics Platform"/>
            <consortium name="The Broad Institute Genome Sequencing Center for Infectious Disease"/>
            <person name="Wu L."/>
            <person name="Ma J."/>
        </authorList>
    </citation>
    <scope>NUCLEOTIDE SEQUENCE [LARGE SCALE GENOMIC DNA]</scope>
    <source>
        <strain evidence="2">CGMCC 4.7382</strain>
    </source>
</reference>
<proteinExistence type="predicted"/>
<keyword evidence="2" id="KW-1185">Reference proteome</keyword>
<dbReference type="EMBL" id="JBHTBH010000005">
    <property type="protein sequence ID" value="MFC7328663.1"/>
    <property type="molecule type" value="Genomic_DNA"/>
</dbReference>
<evidence type="ECO:0000313" key="2">
    <source>
        <dbReference type="Proteomes" id="UP001596540"/>
    </source>
</evidence>
<protein>
    <recommendedName>
        <fullName evidence="3">Type I restriction enzyme R protein N-terminal domain-containing protein</fullName>
    </recommendedName>
</protein>
<dbReference type="RefSeq" id="WP_379871310.1">
    <property type="nucleotide sequence ID" value="NZ_JBHTBH010000005.1"/>
</dbReference>
<organism evidence="1 2">
    <name type="scientific">Marinactinospora rubrisoli</name>
    <dbReference type="NCBI Taxonomy" id="2715399"/>
    <lineage>
        <taxon>Bacteria</taxon>
        <taxon>Bacillati</taxon>
        <taxon>Actinomycetota</taxon>
        <taxon>Actinomycetes</taxon>
        <taxon>Streptosporangiales</taxon>
        <taxon>Nocardiopsidaceae</taxon>
        <taxon>Marinactinospora</taxon>
    </lineage>
</organism>